<dbReference type="Proteomes" id="UP001307705">
    <property type="component" value="Unassembled WGS sequence"/>
</dbReference>
<reference evidence="1 2" key="1">
    <citation type="submission" date="2023-08" db="EMBL/GenBank/DDBJ databases">
        <title>Draft genome sequence of Algoriphagus taiwanensis.</title>
        <authorList>
            <person name="Takatani N."/>
            <person name="Hosokawa M."/>
            <person name="Sawabe T."/>
        </authorList>
    </citation>
    <scope>NUCLEOTIDE SEQUENCE [LARGE SCALE GENOMIC DNA]</scope>
    <source>
        <strain evidence="1 2">JCM 19755</strain>
    </source>
</reference>
<proteinExistence type="predicted"/>
<keyword evidence="2" id="KW-1185">Reference proteome</keyword>
<dbReference type="EMBL" id="BTPE01000006">
    <property type="protein sequence ID" value="GMQ33860.1"/>
    <property type="molecule type" value="Genomic_DNA"/>
</dbReference>
<dbReference type="Pfam" id="PF13970">
    <property type="entry name" value="DUF4221"/>
    <property type="match status" value="1"/>
</dbReference>
<name>A0ABQ6Q0Z1_9BACT</name>
<dbReference type="InterPro" id="IPR025316">
    <property type="entry name" value="DUF4221"/>
</dbReference>
<dbReference type="PROSITE" id="PS51257">
    <property type="entry name" value="PROKAR_LIPOPROTEIN"/>
    <property type="match status" value="1"/>
</dbReference>
<accession>A0ABQ6Q0Z1</accession>
<protein>
    <recommendedName>
        <fullName evidence="3">TolB-like 6-blade propeller-like</fullName>
    </recommendedName>
</protein>
<evidence type="ECO:0008006" key="3">
    <source>
        <dbReference type="Google" id="ProtNLM"/>
    </source>
</evidence>
<evidence type="ECO:0000313" key="2">
    <source>
        <dbReference type="Proteomes" id="UP001307705"/>
    </source>
</evidence>
<organism evidence="1 2">
    <name type="scientific">Algoriphagus taiwanensis</name>
    <dbReference type="NCBI Taxonomy" id="1445656"/>
    <lineage>
        <taxon>Bacteria</taxon>
        <taxon>Pseudomonadati</taxon>
        <taxon>Bacteroidota</taxon>
        <taxon>Cytophagia</taxon>
        <taxon>Cytophagales</taxon>
        <taxon>Cyclobacteriaceae</taxon>
        <taxon>Algoriphagus</taxon>
    </lineage>
</organism>
<dbReference type="RefSeq" id="WP_338228692.1">
    <property type="nucleotide sequence ID" value="NZ_BTPE01000006.1"/>
</dbReference>
<evidence type="ECO:0000313" key="1">
    <source>
        <dbReference type="EMBL" id="GMQ33860.1"/>
    </source>
</evidence>
<sequence>MRKLAVLLLLPLIFGCGSQSSEKAESSNILENLTFTVDTVMVDSGKDILNLAWGLRLADVSSDRRSLFLFNEKDYSIAKIDLDKLKLEVISKFDKEGPNGIGQFITGIQALNNGGFFFKGFRANSIVNAKGELENKINLTSENIQGLSKELEVHASSDLLVGSDAKHFFSLPGDFMDGERDFLVATYLDQKGKILDIPAMDIIGRFKIIWKDPEIQSAFLEQLSLQQFGGIVVIRSSATSEIYLYDVVSDSLNLVSYKHKLVPNRKDAQVRNEVSTQNEFQNEIGKLTTQVGFEKFLWDEQSQQFFRFGRSFLPIEGLNKKQKSDVYLFAYDKDFKLIGETQLKDLTSVPAYPFFKDGKLWSYVNVEDELGFAVMDFKF</sequence>
<comment type="caution">
    <text evidence="1">The sequence shown here is derived from an EMBL/GenBank/DDBJ whole genome shotgun (WGS) entry which is preliminary data.</text>
</comment>
<gene>
    <name evidence="1" type="ORF">Ataiwa_21320</name>
</gene>